<dbReference type="Gene3D" id="2.60.40.420">
    <property type="entry name" value="Cupredoxins - blue copper proteins"/>
    <property type="match status" value="1"/>
</dbReference>
<name>A0ABT0LB83_9GAMM</name>
<feature type="domain" description="Plastocyanin-like" evidence="4">
    <location>
        <begin position="40"/>
        <end position="152"/>
    </location>
</feature>
<dbReference type="PANTHER" id="PTHR11709">
    <property type="entry name" value="MULTI-COPPER OXIDASE"/>
    <property type="match status" value="1"/>
</dbReference>
<accession>A0ABT0LB83</accession>
<keyword evidence="1" id="KW-0479">Metal-binding</keyword>
<sequence>MTLFLHKFSNSLFIFLSCLFFISILPAEIYAKEVIYHLNIAKGPVNVTGETIEAITINGQMSGPTLVFTEGDTAVMKVTNTMPVPATIHWHGLLVPNAVDGVPYVTTLPALPGKTEIYRFPPIQTGTYWYHSHFGLQEQYGLKGTIVIKPKKMKENTPKDIVLSIGDWNNEVPSHSLRSLKRNSPYFTLKKIKCRASLVPLKAKVLVI</sequence>
<dbReference type="InterPro" id="IPR011707">
    <property type="entry name" value="Cu-oxidase-like_N"/>
</dbReference>
<dbReference type="Pfam" id="PF07732">
    <property type="entry name" value="Cu-oxidase_3"/>
    <property type="match status" value="1"/>
</dbReference>
<dbReference type="InterPro" id="IPR045087">
    <property type="entry name" value="Cu-oxidase_fam"/>
</dbReference>
<dbReference type="SUPFAM" id="SSF49503">
    <property type="entry name" value="Cupredoxins"/>
    <property type="match status" value="1"/>
</dbReference>
<dbReference type="PANTHER" id="PTHR11709:SF394">
    <property type="entry name" value="FI03373P-RELATED"/>
    <property type="match status" value="1"/>
</dbReference>
<comment type="caution">
    <text evidence="5">The sequence shown here is derived from an EMBL/GenBank/DDBJ whole genome shotgun (WGS) entry which is preliminary data.</text>
</comment>
<proteinExistence type="predicted"/>
<evidence type="ECO:0000256" key="1">
    <source>
        <dbReference type="ARBA" id="ARBA00022723"/>
    </source>
</evidence>
<evidence type="ECO:0000256" key="2">
    <source>
        <dbReference type="ARBA" id="ARBA00023002"/>
    </source>
</evidence>
<evidence type="ECO:0000256" key="3">
    <source>
        <dbReference type="ARBA" id="ARBA00023008"/>
    </source>
</evidence>
<evidence type="ECO:0000259" key="4">
    <source>
        <dbReference type="Pfam" id="PF07732"/>
    </source>
</evidence>
<keyword evidence="3" id="KW-0186">Copper</keyword>
<dbReference type="InterPro" id="IPR008972">
    <property type="entry name" value="Cupredoxin"/>
</dbReference>
<organism evidence="5 6">
    <name type="scientific">Shewanella surugensis</name>
    <dbReference type="NCBI Taxonomy" id="212020"/>
    <lineage>
        <taxon>Bacteria</taxon>
        <taxon>Pseudomonadati</taxon>
        <taxon>Pseudomonadota</taxon>
        <taxon>Gammaproteobacteria</taxon>
        <taxon>Alteromonadales</taxon>
        <taxon>Shewanellaceae</taxon>
        <taxon>Shewanella</taxon>
    </lineage>
</organism>
<evidence type="ECO:0000313" key="5">
    <source>
        <dbReference type="EMBL" id="MCL1124617.1"/>
    </source>
</evidence>
<dbReference type="PROSITE" id="PS51257">
    <property type="entry name" value="PROKAR_LIPOPROTEIN"/>
    <property type="match status" value="1"/>
</dbReference>
<reference evidence="5 6" key="1">
    <citation type="submission" date="2022-01" db="EMBL/GenBank/DDBJ databases">
        <title>Whole genome-based taxonomy of the Shewanellaceae.</title>
        <authorList>
            <person name="Martin-Rodriguez A.J."/>
        </authorList>
    </citation>
    <scope>NUCLEOTIDE SEQUENCE [LARGE SCALE GENOMIC DNA]</scope>
    <source>
        <strain evidence="5 6">DSM 17177</strain>
    </source>
</reference>
<keyword evidence="6" id="KW-1185">Reference proteome</keyword>
<dbReference type="RefSeq" id="WP_248939894.1">
    <property type="nucleotide sequence ID" value="NZ_JAKIKS010000027.1"/>
</dbReference>
<dbReference type="PROSITE" id="PS00079">
    <property type="entry name" value="MULTICOPPER_OXIDASE1"/>
    <property type="match status" value="1"/>
</dbReference>
<evidence type="ECO:0000313" key="6">
    <source>
        <dbReference type="Proteomes" id="UP001203423"/>
    </source>
</evidence>
<dbReference type="EMBL" id="JAKIKS010000027">
    <property type="protein sequence ID" value="MCL1124617.1"/>
    <property type="molecule type" value="Genomic_DNA"/>
</dbReference>
<protein>
    <submittedName>
        <fullName evidence="5">Multicopper oxidase domain-containing protein</fullName>
    </submittedName>
</protein>
<keyword evidence="2" id="KW-0560">Oxidoreductase</keyword>
<dbReference type="InterPro" id="IPR033138">
    <property type="entry name" value="Cu_oxidase_CS"/>
</dbReference>
<gene>
    <name evidence="5" type="ORF">L2764_09040</name>
</gene>
<dbReference type="Proteomes" id="UP001203423">
    <property type="component" value="Unassembled WGS sequence"/>
</dbReference>